<evidence type="ECO:0000256" key="3">
    <source>
        <dbReference type="ARBA" id="ARBA00008743"/>
    </source>
</evidence>
<evidence type="ECO:0000256" key="2">
    <source>
        <dbReference type="ARBA" id="ARBA00004922"/>
    </source>
</evidence>
<evidence type="ECO:0000256" key="7">
    <source>
        <dbReference type="ARBA" id="ARBA00023136"/>
    </source>
</evidence>
<evidence type="ECO:0000256" key="5">
    <source>
        <dbReference type="ARBA" id="ARBA00022824"/>
    </source>
</evidence>
<evidence type="ECO:0000313" key="12">
    <source>
        <dbReference type="Proteomes" id="UP001306508"/>
    </source>
</evidence>
<dbReference type="AlphaFoldDB" id="A0AAN8A9M9"/>
<dbReference type="EMBL" id="JAWIZZ010000006">
    <property type="protein sequence ID" value="KAK5782306.1"/>
    <property type="molecule type" value="Genomic_DNA"/>
</dbReference>
<organism evidence="11 12">
    <name type="scientific">Arxiozyma heterogenica</name>
    <dbReference type="NCBI Taxonomy" id="278026"/>
    <lineage>
        <taxon>Eukaryota</taxon>
        <taxon>Fungi</taxon>
        <taxon>Dikarya</taxon>
        <taxon>Ascomycota</taxon>
        <taxon>Saccharomycotina</taxon>
        <taxon>Saccharomycetes</taxon>
        <taxon>Saccharomycetales</taxon>
        <taxon>Saccharomycetaceae</taxon>
        <taxon>Arxiozyma</taxon>
    </lineage>
</organism>
<accession>A0AAN8A9M9</accession>
<keyword evidence="7 8" id="KW-0472">Membrane</keyword>
<dbReference type="PANTHER" id="PTHR10830">
    <property type="entry name" value="DOLICHYL-DIPHOSPHOOLIGOSACCHARIDE--PROTEIN GLYCOSYLTRANSFERASE 48 KDA SUBUNIT"/>
    <property type="match status" value="1"/>
</dbReference>
<gene>
    <name evidence="11" type="ORF">RI543_000240</name>
</gene>
<dbReference type="GO" id="GO:0018279">
    <property type="term" value="P:protein N-linked glycosylation via asparagine"/>
    <property type="evidence" value="ECO:0007669"/>
    <property type="project" value="UniProtKB-UniRule"/>
</dbReference>
<dbReference type="InterPro" id="IPR005013">
    <property type="entry name" value="DDOST_48_kDa_subunit"/>
</dbReference>
<protein>
    <recommendedName>
        <fullName evidence="8">Dolichyl-diphosphooligosaccharide--protein glycosyltransferase subunit WBP1</fullName>
        <shortName evidence="8">Oligosaccharyl transferase subunit WBP1</shortName>
    </recommendedName>
</protein>
<comment type="subunit">
    <text evidence="8">Component of the oligosaccharyltransferase (OST) complex.</text>
</comment>
<evidence type="ECO:0000256" key="4">
    <source>
        <dbReference type="ARBA" id="ARBA00022692"/>
    </source>
</evidence>
<dbReference type="Proteomes" id="UP001306508">
    <property type="component" value="Unassembled WGS sequence"/>
</dbReference>
<feature type="domain" description="OST48 N-terminal" evidence="9">
    <location>
        <begin position="14"/>
        <end position="253"/>
    </location>
</feature>
<reference evidence="12" key="1">
    <citation type="submission" date="2023-07" db="EMBL/GenBank/DDBJ databases">
        <title>A draft genome of Kazachstania heterogenica Y-27499.</title>
        <authorList>
            <person name="Donic C."/>
            <person name="Kralova J.S."/>
            <person name="Fidel L."/>
            <person name="Ben-Dor S."/>
            <person name="Jung S."/>
        </authorList>
    </citation>
    <scope>NUCLEOTIDE SEQUENCE [LARGE SCALE GENOMIC DNA]</scope>
    <source>
        <strain evidence="12">Y27499</strain>
    </source>
</reference>
<evidence type="ECO:0000259" key="9">
    <source>
        <dbReference type="Pfam" id="PF03345"/>
    </source>
</evidence>
<sequence length="428" mass="49465">MNKGVTSMNDDENELFKNNFKKFMLLLESNGYNYTLYDIQSSNNRNSNDIQLTKVDNSLYDNVIIFPILKASLKKGSSASENKSILSSKNLLSFFNNYNGNLMIITSPHINNADSLINLLNEFGIFPSPKNQIVKDLFQNKDTLLVSSSNLLNKYVYSVDNDTVYFNLGESSVARLDNREQLVPILKSSKTSFIDTTQDKNFEPWVTGSQGYLITGFQGVNNNARLVWVGSTNLIDESAHDINKNLVENLVNWNFNAKSVIKTLKSRHYHANTKLTYDELNYKINDVIRYEIDITEWDGSQWIPFTAEDIQFELRQVDPYYRINLTRILDNETNNNTFARYTTNNFKLPNRHGMFKFLTEYKRNGLSTIKDEDIKAIRHLAYDEYPRSWEITNSWVYLTANIVVISLFITFVILFLTNTNVTTVKKNN</sequence>
<dbReference type="Pfam" id="PF23358">
    <property type="entry name" value="OST48_MD"/>
    <property type="match status" value="1"/>
</dbReference>
<dbReference type="InterPro" id="IPR055457">
    <property type="entry name" value="OST48_N"/>
</dbReference>
<evidence type="ECO:0000259" key="10">
    <source>
        <dbReference type="Pfam" id="PF23358"/>
    </source>
</evidence>
<evidence type="ECO:0000256" key="8">
    <source>
        <dbReference type="RuleBase" id="RU361142"/>
    </source>
</evidence>
<comment type="similarity">
    <text evidence="3 8">Belongs to the DDOST 48 kDa subunit family.</text>
</comment>
<dbReference type="GO" id="GO:0008250">
    <property type="term" value="C:oligosaccharyltransferase complex"/>
    <property type="evidence" value="ECO:0007669"/>
    <property type="project" value="TreeGrafter"/>
</dbReference>
<feature type="transmembrane region" description="Helical" evidence="8">
    <location>
        <begin position="395"/>
        <end position="416"/>
    </location>
</feature>
<feature type="domain" description="OST48 middle" evidence="10">
    <location>
        <begin position="275"/>
        <end position="418"/>
    </location>
</feature>
<evidence type="ECO:0000256" key="1">
    <source>
        <dbReference type="ARBA" id="ARBA00004479"/>
    </source>
</evidence>
<comment type="pathway">
    <text evidence="2 8">Protein modification; protein glycosylation.</text>
</comment>
<keyword evidence="5 8" id="KW-0256">Endoplasmic reticulum</keyword>
<evidence type="ECO:0000256" key="6">
    <source>
        <dbReference type="ARBA" id="ARBA00022989"/>
    </source>
</evidence>
<dbReference type="Pfam" id="PF03345">
    <property type="entry name" value="OST48_N"/>
    <property type="match status" value="1"/>
</dbReference>
<proteinExistence type="inferred from homology"/>
<dbReference type="PANTHER" id="PTHR10830:SF0">
    <property type="entry name" value="DOLICHYL-DIPHOSPHOOLIGOSACCHARIDE--PROTEIN GLYCOSYLTRANSFERASE 48 KDA SUBUNIT"/>
    <property type="match status" value="1"/>
</dbReference>
<comment type="function">
    <text evidence="8">Subunit of the oligosaccharyl transferase (OST) complex that catalyzes the initial transfer of a defined glycan (Glc(3)Man(9)GlcNAc(2) in eukaryotes) from the lipid carrier dolichol-pyrophosphate to an asparagine residue within an Asn-X-Ser/Thr consensus motif in nascent polypeptide chains, the first step in protein N-glycosylation. N-glycosylation occurs cotranslationally and the complex associates with the Sec61 complex at the channel-forming translocon complex that mediates protein translocation across the endoplasmic reticulum (ER).</text>
</comment>
<comment type="caution">
    <text evidence="11">The sequence shown here is derived from an EMBL/GenBank/DDBJ whole genome shotgun (WGS) entry which is preliminary data.</text>
</comment>
<keyword evidence="12" id="KW-1185">Reference proteome</keyword>
<keyword evidence="4 8" id="KW-0812">Transmembrane</keyword>
<comment type="subcellular location">
    <subcellularLocation>
        <location evidence="8">Endoplasmic reticulum membrane</location>
        <topology evidence="8">Single-pass type I membrane protein</topology>
    </subcellularLocation>
    <subcellularLocation>
        <location evidence="1">Membrane</location>
        <topology evidence="1">Single-pass type I membrane protein</topology>
    </subcellularLocation>
</comment>
<keyword evidence="6 8" id="KW-1133">Transmembrane helix</keyword>
<evidence type="ECO:0000313" key="11">
    <source>
        <dbReference type="EMBL" id="KAK5782306.1"/>
    </source>
</evidence>
<name>A0AAN8A9M9_9SACH</name>
<dbReference type="InterPro" id="IPR055459">
    <property type="entry name" value="OST48_MD"/>
</dbReference>